<organism evidence="1 2">
    <name type="scientific">Candidatus Uhrbacteria bacterium GW2011_GWC2_41_11</name>
    <dbReference type="NCBI Taxonomy" id="1618985"/>
    <lineage>
        <taxon>Bacteria</taxon>
        <taxon>Candidatus Uhriibacteriota</taxon>
    </lineage>
</organism>
<accession>A0A0G0UIE8</accession>
<dbReference type="EMBL" id="LCAH01000004">
    <property type="protein sequence ID" value="KKR87276.1"/>
    <property type="molecule type" value="Genomic_DNA"/>
</dbReference>
<comment type="caution">
    <text evidence="1">The sequence shown here is derived from an EMBL/GenBank/DDBJ whole genome shotgun (WGS) entry which is preliminary data.</text>
</comment>
<evidence type="ECO:0000313" key="2">
    <source>
        <dbReference type="Proteomes" id="UP000034616"/>
    </source>
</evidence>
<evidence type="ECO:0000313" key="1">
    <source>
        <dbReference type="EMBL" id="KKR87276.1"/>
    </source>
</evidence>
<gene>
    <name evidence="1" type="ORF">UU35_C0004G0049</name>
</gene>
<dbReference type="AlphaFoldDB" id="A0A0G0UIE8"/>
<dbReference type="Proteomes" id="UP000034616">
    <property type="component" value="Unassembled WGS sequence"/>
</dbReference>
<protein>
    <submittedName>
        <fullName evidence="1">Uncharacterized protein</fullName>
    </submittedName>
</protein>
<proteinExistence type="predicted"/>
<sequence>MTNEKMGNESLEIKPKSTPKAIKIMEDVATRFRMLINESDEALNRRNREEYISKSRESANLLIGLSDQLKEAVNDLDENTKYSVIRQVETFASVAKRLLDSHSFAGMSAILNTKGDRIDDRNDLEKLIDKLRQRN</sequence>
<reference evidence="1 2" key="1">
    <citation type="journal article" date="2015" name="Nature">
        <title>rRNA introns, odd ribosomes, and small enigmatic genomes across a large radiation of phyla.</title>
        <authorList>
            <person name="Brown C.T."/>
            <person name="Hug L.A."/>
            <person name="Thomas B.C."/>
            <person name="Sharon I."/>
            <person name="Castelle C.J."/>
            <person name="Singh A."/>
            <person name="Wilkins M.J."/>
            <person name="Williams K.H."/>
            <person name="Banfield J.F."/>
        </authorList>
    </citation>
    <scope>NUCLEOTIDE SEQUENCE [LARGE SCALE GENOMIC DNA]</scope>
</reference>
<name>A0A0G0UIE8_9BACT</name>